<dbReference type="SUPFAM" id="SSF81321">
    <property type="entry name" value="Family A G protein-coupled receptor-like"/>
    <property type="match status" value="1"/>
</dbReference>
<dbReference type="Gene3D" id="1.20.1070.10">
    <property type="entry name" value="Rhodopsin 7-helix transmembrane proteins"/>
    <property type="match status" value="1"/>
</dbReference>
<dbReference type="PANTHER" id="PTHR26450:SF128">
    <property type="entry name" value="OLFACTORY RECEPTOR"/>
    <property type="match status" value="1"/>
</dbReference>
<accession>A0A6J3EP85</accession>
<keyword evidence="3 12" id="KW-0716">Sensory transduction</keyword>
<feature type="transmembrane region" description="Helical" evidence="12">
    <location>
        <begin position="202"/>
        <end position="224"/>
    </location>
</feature>
<feature type="transmembrane region" description="Helical" evidence="12">
    <location>
        <begin position="137"/>
        <end position="162"/>
    </location>
</feature>
<dbReference type="Pfam" id="PF13853">
    <property type="entry name" value="7tm_4"/>
    <property type="match status" value="1"/>
</dbReference>
<dbReference type="InterPro" id="IPR017452">
    <property type="entry name" value="GPCR_Rhodpsn_7TM"/>
</dbReference>
<feature type="transmembrane region" description="Helical" evidence="12">
    <location>
        <begin position="106"/>
        <end position="125"/>
    </location>
</feature>
<dbReference type="CDD" id="cd15956">
    <property type="entry name" value="7tmA_OR52W-like"/>
    <property type="match status" value="1"/>
</dbReference>
<protein>
    <recommendedName>
        <fullName evidence="12">Olfactory receptor</fullName>
    </recommendedName>
</protein>
<keyword evidence="10 11" id="KW-0807">Transducer</keyword>
<evidence type="ECO:0000256" key="2">
    <source>
        <dbReference type="ARBA" id="ARBA00004141"/>
    </source>
</evidence>
<feature type="domain" description="G-protein coupled receptors family 1 profile" evidence="13">
    <location>
        <begin position="46"/>
        <end position="297"/>
    </location>
</feature>
<feature type="transmembrane region" description="Helical" evidence="12">
    <location>
        <begin position="245"/>
        <end position="267"/>
    </location>
</feature>
<comment type="similarity">
    <text evidence="11">Belongs to the G-protein coupled receptor 1 family.</text>
</comment>
<evidence type="ECO:0000256" key="4">
    <source>
        <dbReference type="ARBA" id="ARBA00022692"/>
    </source>
</evidence>
<dbReference type="GeneID" id="116525029"/>
<dbReference type="InterPro" id="IPR050402">
    <property type="entry name" value="OR51/52/56-like"/>
</dbReference>
<keyword evidence="14" id="KW-1185">Reference proteome</keyword>
<keyword evidence="12" id="KW-1003">Cell membrane</keyword>
<evidence type="ECO:0000313" key="14">
    <source>
        <dbReference type="Proteomes" id="UP000504640"/>
    </source>
</evidence>
<dbReference type="RefSeq" id="XP_032096437.1">
    <property type="nucleotide sequence ID" value="XM_032240546.1"/>
</dbReference>
<dbReference type="GO" id="GO:0004930">
    <property type="term" value="F:G protein-coupled receptor activity"/>
    <property type="evidence" value="ECO:0007669"/>
    <property type="project" value="UniProtKB-KW"/>
</dbReference>
<comment type="function">
    <text evidence="1">Odorant receptor.</text>
</comment>
<dbReference type="PRINTS" id="PR00237">
    <property type="entry name" value="GPCRRHODOPSN"/>
</dbReference>
<feature type="transmembrane region" description="Helical" evidence="12">
    <location>
        <begin position="65"/>
        <end position="94"/>
    </location>
</feature>
<dbReference type="AlphaFoldDB" id="A0A6J3EP85"/>
<evidence type="ECO:0000256" key="7">
    <source>
        <dbReference type="ARBA" id="ARBA00023040"/>
    </source>
</evidence>
<dbReference type="InterPro" id="IPR000725">
    <property type="entry name" value="Olfact_rcpt"/>
</dbReference>
<feature type="transmembrane region" description="Helical" evidence="12">
    <location>
        <begin position="28"/>
        <end position="53"/>
    </location>
</feature>
<gene>
    <name evidence="15" type="primary">LOC116525029</name>
</gene>
<comment type="subcellular location">
    <subcellularLocation>
        <location evidence="12">Cell membrane</location>
        <topology evidence="12">Multi-pass membrane protein</topology>
    </subcellularLocation>
    <subcellularLocation>
        <location evidence="2">Membrane</location>
        <topology evidence="2">Multi-pass membrane protein</topology>
    </subcellularLocation>
</comment>
<evidence type="ECO:0000256" key="12">
    <source>
        <dbReference type="RuleBase" id="RU363047"/>
    </source>
</evidence>
<evidence type="ECO:0000256" key="3">
    <source>
        <dbReference type="ARBA" id="ARBA00022606"/>
    </source>
</evidence>
<organism evidence="14 15">
    <name type="scientific">Sapajus apella</name>
    <name type="common">Brown-capped capuchin</name>
    <name type="synonym">Cebus apella</name>
    <dbReference type="NCBI Taxonomy" id="9515"/>
    <lineage>
        <taxon>Eukaryota</taxon>
        <taxon>Metazoa</taxon>
        <taxon>Chordata</taxon>
        <taxon>Craniata</taxon>
        <taxon>Vertebrata</taxon>
        <taxon>Euteleostomi</taxon>
        <taxon>Mammalia</taxon>
        <taxon>Eutheria</taxon>
        <taxon>Euarchontoglires</taxon>
        <taxon>Primates</taxon>
        <taxon>Haplorrhini</taxon>
        <taxon>Platyrrhini</taxon>
        <taxon>Cebidae</taxon>
        <taxon>Cebinae</taxon>
        <taxon>Sapajus</taxon>
    </lineage>
</organism>
<dbReference type="PROSITE" id="PS50262">
    <property type="entry name" value="G_PROTEIN_RECEP_F1_2"/>
    <property type="match status" value="1"/>
</dbReference>
<feature type="transmembrane region" description="Helical" evidence="12">
    <location>
        <begin position="279"/>
        <end position="299"/>
    </location>
</feature>
<evidence type="ECO:0000256" key="11">
    <source>
        <dbReference type="RuleBase" id="RU000688"/>
    </source>
</evidence>
<dbReference type="GO" id="GO:0004984">
    <property type="term" value="F:olfactory receptor activity"/>
    <property type="evidence" value="ECO:0007669"/>
    <property type="project" value="InterPro"/>
</dbReference>
<evidence type="ECO:0000256" key="6">
    <source>
        <dbReference type="ARBA" id="ARBA00022989"/>
    </source>
</evidence>
<keyword evidence="4 11" id="KW-0812">Transmembrane</keyword>
<dbReference type="InterPro" id="IPR000276">
    <property type="entry name" value="GPCR_Rhodpsn"/>
</dbReference>
<keyword evidence="9 11" id="KW-0675">Receptor</keyword>
<keyword evidence="5 12" id="KW-0552">Olfaction</keyword>
<evidence type="ECO:0000256" key="9">
    <source>
        <dbReference type="ARBA" id="ARBA00023170"/>
    </source>
</evidence>
<dbReference type="GO" id="GO:0005886">
    <property type="term" value="C:plasma membrane"/>
    <property type="evidence" value="ECO:0007669"/>
    <property type="project" value="UniProtKB-SubCell"/>
</dbReference>
<keyword evidence="6 12" id="KW-1133">Transmembrane helix</keyword>
<evidence type="ECO:0000259" key="13">
    <source>
        <dbReference type="PROSITE" id="PS50262"/>
    </source>
</evidence>
<dbReference type="PRINTS" id="PR00245">
    <property type="entry name" value="OLFACTORYR"/>
</dbReference>
<dbReference type="PROSITE" id="PS00237">
    <property type="entry name" value="G_PROTEIN_RECEP_F1_1"/>
    <property type="match status" value="1"/>
</dbReference>
<evidence type="ECO:0000256" key="5">
    <source>
        <dbReference type="ARBA" id="ARBA00022725"/>
    </source>
</evidence>
<evidence type="ECO:0000313" key="15">
    <source>
        <dbReference type="RefSeq" id="XP_032096437.1"/>
    </source>
</evidence>
<evidence type="ECO:0000256" key="10">
    <source>
        <dbReference type="ARBA" id="ARBA00023224"/>
    </source>
</evidence>
<dbReference type="Proteomes" id="UP000504640">
    <property type="component" value="Unplaced"/>
</dbReference>
<evidence type="ECO:0000256" key="8">
    <source>
        <dbReference type="ARBA" id="ARBA00023136"/>
    </source>
</evidence>
<keyword evidence="7 11" id="KW-0297">G-protein coupled receptor</keyword>
<name>A0A6J3EP85_SAPAP</name>
<evidence type="ECO:0000256" key="1">
    <source>
        <dbReference type="ARBA" id="ARBA00002936"/>
    </source>
</evidence>
<dbReference type="FunFam" id="1.20.1070.10:FF:000006">
    <property type="entry name" value="Olfactory receptor"/>
    <property type="match status" value="1"/>
</dbReference>
<proteinExistence type="inferred from homology"/>
<reference evidence="15" key="1">
    <citation type="submission" date="2025-08" db="UniProtKB">
        <authorList>
            <consortium name="RefSeq"/>
        </authorList>
    </citation>
    <scope>IDENTIFICATION</scope>
    <source>
        <tissue evidence="15">Blood</tissue>
    </source>
</reference>
<keyword evidence="8 12" id="KW-0472">Membrane</keyword>
<dbReference type="PANTHER" id="PTHR26450">
    <property type="entry name" value="OLFACTORY RECEPTOR 56B1-RELATED"/>
    <property type="match status" value="1"/>
</dbReference>
<sequence>MITMFFPNDSVLFPRTFFLAGIPELNSAHIWISLPFCFMFFLSLTGNGVLLFLIRTDRSLHQSMFLFLAMLSFVDLVLSLSTLPKMLAIFWFGATAISSHSCLSQMFFIHAFSAMESGVLVAMALDRFVAICNPLRYATILTPVAVAKIGGLVVLRGVVLTISFPSLAHRLPYCGSHTIAYTYCEHMAVVKLACGATTVDNLYAFAVAIFLGVGDVAFIAYSYGQIVRTVMHFPSPEARAKAGSTCTAHVCVILFFYGPGFLSVVMQRFGPPTASATKVILANLYLLFPPALDPFVYGIKTKQIQERLLMILTPKRIEPASV</sequence>